<dbReference type="InterPro" id="IPR029016">
    <property type="entry name" value="GAF-like_dom_sf"/>
</dbReference>
<keyword evidence="6" id="KW-0067">ATP-binding</keyword>
<keyword evidence="3" id="KW-0808">Transferase</keyword>
<dbReference type="SUPFAM" id="SSF141868">
    <property type="entry name" value="EAL domain-like"/>
    <property type="match status" value="1"/>
</dbReference>
<dbReference type="SMART" id="SM00052">
    <property type="entry name" value="EAL"/>
    <property type="match status" value="1"/>
</dbReference>
<feature type="transmembrane region" description="Helical" evidence="8">
    <location>
        <begin position="306"/>
        <end position="328"/>
    </location>
</feature>
<proteinExistence type="predicted"/>
<dbReference type="GO" id="GO:0005524">
    <property type="term" value="F:ATP binding"/>
    <property type="evidence" value="ECO:0007669"/>
    <property type="project" value="UniProtKB-KW"/>
</dbReference>
<evidence type="ECO:0000259" key="10">
    <source>
        <dbReference type="PROSITE" id="PS50883"/>
    </source>
</evidence>
<evidence type="ECO:0000256" key="6">
    <source>
        <dbReference type="ARBA" id="ARBA00022840"/>
    </source>
</evidence>
<dbReference type="AlphaFoldDB" id="A0AAJ0UCM9"/>
<dbReference type="InterPro" id="IPR052155">
    <property type="entry name" value="Biofilm_reg_signaling"/>
</dbReference>
<organism evidence="12 13">
    <name type="scientific">Halochromatium salexigens</name>
    <name type="common">Chromatium salexigens</name>
    <dbReference type="NCBI Taxonomy" id="49447"/>
    <lineage>
        <taxon>Bacteria</taxon>
        <taxon>Pseudomonadati</taxon>
        <taxon>Pseudomonadota</taxon>
        <taxon>Gammaproteobacteria</taxon>
        <taxon>Chromatiales</taxon>
        <taxon>Chromatiaceae</taxon>
        <taxon>Halochromatium</taxon>
    </lineage>
</organism>
<dbReference type="CDD" id="cd01949">
    <property type="entry name" value="GGDEF"/>
    <property type="match status" value="1"/>
</dbReference>
<dbReference type="InterPro" id="IPR035919">
    <property type="entry name" value="EAL_sf"/>
</dbReference>
<dbReference type="InterPro" id="IPR000160">
    <property type="entry name" value="GGDEF_dom"/>
</dbReference>
<dbReference type="Pfam" id="PF13426">
    <property type="entry name" value="PAS_9"/>
    <property type="match status" value="1"/>
</dbReference>
<dbReference type="SMART" id="SM00091">
    <property type="entry name" value="PAS"/>
    <property type="match status" value="1"/>
</dbReference>
<evidence type="ECO:0000256" key="7">
    <source>
        <dbReference type="ARBA" id="ARBA00023012"/>
    </source>
</evidence>
<evidence type="ECO:0000259" key="9">
    <source>
        <dbReference type="PROSITE" id="PS50112"/>
    </source>
</evidence>
<evidence type="ECO:0000256" key="8">
    <source>
        <dbReference type="SAM" id="Phobius"/>
    </source>
</evidence>
<comment type="caution">
    <text evidence="12">The sequence shown here is derived from an EMBL/GenBank/DDBJ whole genome shotgun (WGS) entry which is preliminary data.</text>
</comment>
<dbReference type="SMART" id="SM00267">
    <property type="entry name" value="GGDEF"/>
    <property type="match status" value="1"/>
</dbReference>
<feature type="domain" description="PAS" evidence="9">
    <location>
        <begin position="337"/>
        <end position="395"/>
    </location>
</feature>
<dbReference type="PANTHER" id="PTHR44757">
    <property type="entry name" value="DIGUANYLATE CYCLASE DGCP"/>
    <property type="match status" value="1"/>
</dbReference>
<evidence type="ECO:0000256" key="1">
    <source>
        <dbReference type="ARBA" id="ARBA00004370"/>
    </source>
</evidence>
<dbReference type="GO" id="GO:0000160">
    <property type="term" value="P:phosphorelay signal transduction system"/>
    <property type="evidence" value="ECO:0007669"/>
    <property type="project" value="UniProtKB-KW"/>
</dbReference>
<evidence type="ECO:0000259" key="11">
    <source>
        <dbReference type="PROSITE" id="PS50887"/>
    </source>
</evidence>
<dbReference type="Gene3D" id="3.30.450.40">
    <property type="match status" value="1"/>
</dbReference>
<dbReference type="PROSITE" id="PS50887">
    <property type="entry name" value="GGDEF"/>
    <property type="match status" value="1"/>
</dbReference>
<evidence type="ECO:0000256" key="2">
    <source>
        <dbReference type="ARBA" id="ARBA00022553"/>
    </source>
</evidence>
<dbReference type="InterPro" id="IPR001633">
    <property type="entry name" value="EAL_dom"/>
</dbReference>
<dbReference type="InterPro" id="IPR029150">
    <property type="entry name" value="dCache_3"/>
</dbReference>
<keyword evidence="8" id="KW-0812">Transmembrane</keyword>
<sequence>MLAALMALGVFWIEHERSVQALLERNLSMLAISWQATQDLQRHTVATYFEEYVAQPRTLALLRAAQDPDQIDAARLQLFRHLSPAYARMVERGLHHFHFHRPNGDSLLRFHQPARFGDNLLAVRASIRRANTDLEPVFGFEGGRTMSGYRSVFPIIDDQGRHLGSVEFSLPFKALLEELRALMPRHAFQLLLHAQRQRDTLFDAQQGLYAPWPASAAFLIEDPHRRRADAPPPLPAALEPLVARLGEHPALIERLQQGQPQAFRLRAEDHPYALLALPVHDPSGAEVGVLLAYVAEPGLSALDRALLVRVIGAWLALLAVAVVLFYLLRALDEKLGERHRLKVIADTLGQGLYLTNAEHRIVTVNPYAQELLGYSEAQLAGQSPHALFHHHEDQDTSGPSAPPCPIAEAMLAGQEYRQETVFRRADGDCFETLVVARPLLQNGDFAGAVTLFEDIHAQKKHRQAIDAIAQTIAAEDSAASILATTCHHLGEALAADRALVYDIDFEQQLIIGLHEWLNPAQPDVSSSIGRYPLATFRDGVTYMRQARTWLVSQADAIHPALSQDGSARLLHERMRISTLCWYPFNVREDGYHLLVFNWLTPQPAPDEHQLGFITSAAGLTELALNKIRMLEQHQQQLEQIAHYDSLTGLPNRVLLVDRLRQAMAQTSRRGGRMVVAYLDLDGFKAINETHGHAAGDRLLVGVAKRLAHVLRAGDTLARLGGDEFAVVFTDVPPFEASLPLLQDVLRAAAEPHQEQGLRLRVSASLGASLYPQAEPVDADQLLRQADQAMYQAKLTGKNRYHLFDEAYDRQLREHHEGREGIRHALARQEFVLYYQPKVDMRHGRVIGAEALIRWQHPERGVLPPGAFLPLIANDPLIVALGDWVIEAALAQVSAWRAAGLVLPVSVNVDALQLAQADFIAKLRAALARHPQAHPSDLELEVLETSALEDIVAVTKTLRAVQALGLSLALDDFGTGYSSLSYLKRLPVETIKIDQSFVRDMLDDPDDLAILEGIISLAAAFRRQVLAEGVETAAHSERLLQLGCTLGQGYAIARPMPAEDLSRWCASRMPSP</sequence>
<dbReference type="EMBL" id="NHSF01000005">
    <property type="protein sequence ID" value="MBK5928988.1"/>
    <property type="molecule type" value="Genomic_DNA"/>
</dbReference>
<keyword evidence="5" id="KW-0418">Kinase</keyword>
<dbReference type="SUPFAM" id="SSF103190">
    <property type="entry name" value="Sensory domain-like"/>
    <property type="match status" value="1"/>
</dbReference>
<dbReference type="PANTHER" id="PTHR44757:SF2">
    <property type="entry name" value="BIOFILM ARCHITECTURE MAINTENANCE PROTEIN MBAA"/>
    <property type="match status" value="1"/>
</dbReference>
<dbReference type="Pfam" id="PF14827">
    <property type="entry name" value="dCache_3"/>
    <property type="match status" value="1"/>
</dbReference>
<accession>A0AAJ0UCM9</accession>
<dbReference type="InterPro" id="IPR029151">
    <property type="entry name" value="Sensor-like_sf"/>
</dbReference>
<feature type="domain" description="EAL" evidence="10">
    <location>
        <begin position="814"/>
        <end position="1068"/>
    </location>
</feature>
<keyword evidence="13" id="KW-1185">Reference proteome</keyword>
<keyword evidence="8" id="KW-0472">Membrane</keyword>
<dbReference type="Gene3D" id="3.20.20.450">
    <property type="entry name" value="EAL domain"/>
    <property type="match status" value="1"/>
</dbReference>
<dbReference type="GO" id="GO:0016020">
    <property type="term" value="C:membrane"/>
    <property type="evidence" value="ECO:0007669"/>
    <property type="project" value="UniProtKB-SubCell"/>
</dbReference>
<dbReference type="InterPro" id="IPR035965">
    <property type="entry name" value="PAS-like_dom_sf"/>
</dbReference>
<dbReference type="InterPro" id="IPR043128">
    <property type="entry name" value="Rev_trsase/Diguanyl_cyclase"/>
</dbReference>
<evidence type="ECO:0000313" key="13">
    <source>
        <dbReference type="Proteomes" id="UP001296967"/>
    </source>
</evidence>
<dbReference type="CDD" id="cd00130">
    <property type="entry name" value="PAS"/>
    <property type="match status" value="1"/>
</dbReference>
<dbReference type="CDD" id="cd01948">
    <property type="entry name" value="EAL"/>
    <property type="match status" value="1"/>
</dbReference>
<reference evidence="12" key="2">
    <citation type="journal article" date="2020" name="Microorganisms">
        <title>Osmotic Adaptation and Compatible Solute Biosynthesis of Phototrophic Bacteria as Revealed from Genome Analyses.</title>
        <authorList>
            <person name="Imhoff J.F."/>
            <person name="Rahn T."/>
            <person name="Kunzel S."/>
            <person name="Keller A."/>
            <person name="Neulinger S.C."/>
        </authorList>
    </citation>
    <scope>NUCLEOTIDE SEQUENCE</scope>
    <source>
        <strain evidence="12">DSM 4395</strain>
    </source>
</reference>
<dbReference type="GO" id="GO:0016301">
    <property type="term" value="F:kinase activity"/>
    <property type="evidence" value="ECO:0007669"/>
    <property type="project" value="UniProtKB-KW"/>
</dbReference>
<evidence type="ECO:0000313" key="12">
    <source>
        <dbReference type="EMBL" id="MBK5928988.1"/>
    </source>
</evidence>
<dbReference type="NCBIfam" id="TIGR00254">
    <property type="entry name" value="GGDEF"/>
    <property type="match status" value="1"/>
</dbReference>
<evidence type="ECO:0000256" key="3">
    <source>
        <dbReference type="ARBA" id="ARBA00022679"/>
    </source>
</evidence>
<dbReference type="PROSITE" id="PS50883">
    <property type="entry name" value="EAL"/>
    <property type="match status" value="1"/>
</dbReference>
<dbReference type="Proteomes" id="UP001296967">
    <property type="component" value="Unassembled WGS sequence"/>
</dbReference>
<protein>
    <recommendedName>
        <fullName evidence="14">EAL domain-containing protein</fullName>
    </recommendedName>
</protein>
<keyword evidence="2" id="KW-0597">Phosphoprotein</keyword>
<dbReference type="SUPFAM" id="SSF55073">
    <property type="entry name" value="Nucleotide cyclase"/>
    <property type="match status" value="1"/>
</dbReference>
<dbReference type="Gene3D" id="3.30.450.20">
    <property type="entry name" value="PAS domain"/>
    <property type="match status" value="1"/>
</dbReference>
<gene>
    <name evidence="12" type="ORF">CCR82_00145</name>
</gene>
<dbReference type="SUPFAM" id="SSF55781">
    <property type="entry name" value="GAF domain-like"/>
    <property type="match status" value="1"/>
</dbReference>
<dbReference type="Pfam" id="PF00563">
    <property type="entry name" value="EAL"/>
    <property type="match status" value="1"/>
</dbReference>
<evidence type="ECO:0000256" key="4">
    <source>
        <dbReference type="ARBA" id="ARBA00022741"/>
    </source>
</evidence>
<evidence type="ECO:0000256" key="5">
    <source>
        <dbReference type="ARBA" id="ARBA00022777"/>
    </source>
</evidence>
<keyword evidence="8" id="KW-1133">Transmembrane helix</keyword>
<evidence type="ECO:0008006" key="14">
    <source>
        <dbReference type="Google" id="ProtNLM"/>
    </source>
</evidence>
<name>A0AAJ0UCM9_HALSE</name>
<dbReference type="InterPro" id="IPR000014">
    <property type="entry name" value="PAS"/>
</dbReference>
<dbReference type="NCBIfam" id="TIGR00229">
    <property type="entry name" value="sensory_box"/>
    <property type="match status" value="1"/>
</dbReference>
<dbReference type="SUPFAM" id="SSF55785">
    <property type="entry name" value="PYP-like sensor domain (PAS domain)"/>
    <property type="match status" value="1"/>
</dbReference>
<keyword evidence="7" id="KW-0902">Two-component regulatory system</keyword>
<dbReference type="PROSITE" id="PS50112">
    <property type="entry name" value="PAS"/>
    <property type="match status" value="1"/>
</dbReference>
<dbReference type="InterPro" id="IPR029787">
    <property type="entry name" value="Nucleotide_cyclase"/>
</dbReference>
<dbReference type="Gene3D" id="3.30.70.270">
    <property type="match status" value="1"/>
</dbReference>
<reference evidence="12" key="1">
    <citation type="submission" date="2017-05" db="EMBL/GenBank/DDBJ databases">
        <authorList>
            <person name="Imhoff J.F."/>
            <person name="Rahn T."/>
            <person name="Kuenzel S."/>
            <person name="Neulinger S.C."/>
        </authorList>
    </citation>
    <scope>NUCLEOTIDE SEQUENCE</scope>
    <source>
        <strain evidence="12">DSM 4395</strain>
    </source>
</reference>
<comment type="subcellular location">
    <subcellularLocation>
        <location evidence="1">Membrane</location>
    </subcellularLocation>
</comment>
<keyword evidence="4" id="KW-0547">Nucleotide-binding</keyword>
<dbReference type="Pfam" id="PF00990">
    <property type="entry name" value="GGDEF"/>
    <property type="match status" value="1"/>
</dbReference>
<feature type="domain" description="GGDEF" evidence="11">
    <location>
        <begin position="671"/>
        <end position="805"/>
    </location>
</feature>